<dbReference type="PANTHER" id="PTHR43201">
    <property type="entry name" value="ACYL-COA SYNTHETASE"/>
    <property type="match status" value="1"/>
</dbReference>
<reference evidence="4" key="1">
    <citation type="journal article" date="2021" name="Nat. Commun.">
        <title>Genetic determinants of endophytism in the Arabidopsis root mycobiome.</title>
        <authorList>
            <person name="Mesny F."/>
            <person name="Miyauchi S."/>
            <person name="Thiergart T."/>
            <person name="Pickel B."/>
            <person name="Atanasova L."/>
            <person name="Karlsson M."/>
            <person name="Huettel B."/>
            <person name="Barry K.W."/>
            <person name="Haridas S."/>
            <person name="Chen C."/>
            <person name="Bauer D."/>
            <person name="Andreopoulos W."/>
            <person name="Pangilinan J."/>
            <person name="LaButti K."/>
            <person name="Riley R."/>
            <person name="Lipzen A."/>
            <person name="Clum A."/>
            <person name="Drula E."/>
            <person name="Henrissat B."/>
            <person name="Kohler A."/>
            <person name="Grigoriev I.V."/>
            <person name="Martin F.M."/>
            <person name="Hacquard S."/>
        </authorList>
    </citation>
    <scope>NUCLEOTIDE SEQUENCE</scope>
    <source>
        <strain evidence="4">MPI-SDFR-AT-0117</strain>
    </source>
</reference>
<comment type="caution">
    <text evidence="4">The sequence shown here is derived from an EMBL/GenBank/DDBJ whole genome shotgun (WGS) entry which is preliminary data.</text>
</comment>
<evidence type="ECO:0000313" key="5">
    <source>
        <dbReference type="Proteomes" id="UP000770015"/>
    </source>
</evidence>
<evidence type="ECO:0000259" key="3">
    <source>
        <dbReference type="Pfam" id="PF13193"/>
    </source>
</evidence>
<dbReference type="PROSITE" id="PS00455">
    <property type="entry name" value="AMP_BINDING"/>
    <property type="match status" value="1"/>
</dbReference>
<dbReference type="InterPro" id="IPR000873">
    <property type="entry name" value="AMP-dep_synth/lig_dom"/>
</dbReference>
<organism evidence="4 5">
    <name type="scientific">Plectosphaerella plurivora</name>
    <dbReference type="NCBI Taxonomy" id="936078"/>
    <lineage>
        <taxon>Eukaryota</taxon>
        <taxon>Fungi</taxon>
        <taxon>Dikarya</taxon>
        <taxon>Ascomycota</taxon>
        <taxon>Pezizomycotina</taxon>
        <taxon>Sordariomycetes</taxon>
        <taxon>Hypocreomycetidae</taxon>
        <taxon>Glomerellales</taxon>
        <taxon>Plectosphaerellaceae</taxon>
        <taxon>Plectosphaerella</taxon>
    </lineage>
</organism>
<protein>
    <submittedName>
        <fullName evidence="4">Uncharacterized protein</fullName>
    </submittedName>
</protein>
<dbReference type="InterPro" id="IPR045851">
    <property type="entry name" value="AMP-bd_C_sf"/>
</dbReference>
<dbReference type="PANTHER" id="PTHR43201:SF30">
    <property type="entry name" value="AMP-DEPENDENT SYNTHETASE_LIGASE DOMAIN-CONTAINING PROTEIN"/>
    <property type="match status" value="1"/>
</dbReference>
<proteinExistence type="predicted"/>
<keyword evidence="1" id="KW-0472">Membrane</keyword>
<dbReference type="AlphaFoldDB" id="A0A9P9A9U2"/>
<dbReference type="Pfam" id="PF13193">
    <property type="entry name" value="AMP-binding_C"/>
    <property type="match status" value="1"/>
</dbReference>
<dbReference type="Gene3D" id="3.30.300.30">
    <property type="match status" value="1"/>
</dbReference>
<keyword evidence="1" id="KW-0812">Transmembrane</keyword>
<sequence>MANIRTDRNGMASMERVSRAGGSLIHGPAQPVDVDKTFGNLIREQARTRPNDLLVASHRQNKSLTYAQTNERSDSLARGLISLGVKKGDRVAIVMGNEIEYIETFFACVKLGTPITLANYAYSEQELHSVLSSCGASILVMVPGFDRYDYREWIPNLRQGIPSLKNIIVAHGHGLPPGDILQYEDVMASGSTPQAVSGVDLLALEKHHSARDVMNLQFTSGSTGLPKASALTHRGIYNTGVLIGKTMYLTPKDRICLPVPLFHSFGLIIGLAVVAAHGASIVLPDNKFNIEATLECIPKYKCTGLYGVTTMFVAEMAHPSFSNHDLSTLRFAILAGSAVPETLMRKVWAAFDITQTHTNWGLTESSSIITMTRDTDTIHQRTITSGSLFPGASGKIVDPVTGDAVPRGERGEIVLRSFGIQECYYGNDKKTAEAHRRGGDDSQEWFHTGDEGYIDDNGYFIITGRIKDMIIRGGENIAPLEIEERLVAHPSIAQAAVIGVPDEKYGEQICAFVEPSQTDEGMLGGRPDDRELRAWVRETLAQFKQPKYIIWLGSCQEFSEWPKTASGKLRKPDLRIIAAKILRPVVEMEAPRARL</sequence>
<keyword evidence="1" id="KW-1133">Transmembrane helix</keyword>
<keyword evidence="5" id="KW-1185">Reference proteome</keyword>
<gene>
    <name evidence="4" type="ORF">F5X68DRAFT_270003</name>
</gene>
<name>A0A9P9A9U2_9PEZI</name>
<feature type="domain" description="AMP-binding enzyme C-terminal" evidence="3">
    <location>
        <begin position="481"/>
        <end position="568"/>
    </location>
</feature>
<dbReference type="OrthoDB" id="3633556at2759"/>
<feature type="domain" description="AMP-dependent synthetase/ligase" evidence="2">
    <location>
        <begin position="43"/>
        <end position="425"/>
    </location>
</feature>
<dbReference type="GO" id="GO:0031956">
    <property type="term" value="F:medium-chain fatty acid-CoA ligase activity"/>
    <property type="evidence" value="ECO:0007669"/>
    <property type="project" value="TreeGrafter"/>
</dbReference>
<dbReference type="InterPro" id="IPR042099">
    <property type="entry name" value="ANL_N_sf"/>
</dbReference>
<dbReference type="InterPro" id="IPR020845">
    <property type="entry name" value="AMP-binding_CS"/>
</dbReference>
<feature type="transmembrane region" description="Helical" evidence="1">
    <location>
        <begin position="261"/>
        <end position="283"/>
    </location>
</feature>
<evidence type="ECO:0000259" key="2">
    <source>
        <dbReference type="Pfam" id="PF00501"/>
    </source>
</evidence>
<dbReference type="Gene3D" id="3.40.50.12780">
    <property type="entry name" value="N-terminal domain of ligase-like"/>
    <property type="match status" value="1"/>
</dbReference>
<evidence type="ECO:0000256" key="1">
    <source>
        <dbReference type="SAM" id="Phobius"/>
    </source>
</evidence>
<dbReference type="Proteomes" id="UP000770015">
    <property type="component" value="Unassembled WGS sequence"/>
</dbReference>
<evidence type="ECO:0000313" key="4">
    <source>
        <dbReference type="EMBL" id="KAH6679966.1"/>
    </source>
</evidence>
<dbReference type="EMBL" id="JAGSXJ010000020">
    <property type="protein sequence ID" value="KAH6679966.1"/>
    <property type="molecule type" value="Genomic_DNA"/>
</dbReference>
<dbReference type="InterPro" id="IPR025110">
    <property type="entry name" value="AMP-bd_C"/>
</dbReference>
<accession>A0A9P9A9U2</accession>
<dbReference type="Pfam" id="PF00501">
    <property type="entry name" value="AMP-binding"/>
    <property type="match status" value="1"/>
</dbReference>
<dbReference type="GO" id="GO:0006631">
    <property type="term" value="P:fatty acid metabolic process"/>
    <property type="evidence" value="ECO:0007669"/>
    <property type="project" value="TreeGrafter"/>
</dbReference>
<dbReference type="SUPFAM" id="SSF56801">
    <property type="entry name" value="Acetyl-CoA synthetase-like"/>
    <property type="match status" value="1"/>
</dbReference>